<name>A0ABM1ESR6_PRICU</name>
<dbReference type="Proteomes" id="UP000695022">
    <property type="component" value="Unplaced"/>
</dbReference>
<keyword evidence="10" id="KW-1133">Transmembrane helix</keyword>
<dbReference type="SUPFAM" id="SSF82671">
    <property type="entry name" value="SEA domain"/>
    <property type="match status" value="1"/>
</dbReference>
<keyword evidence="5" id="KW-0677">Repeat</keyword>
<dbReference type="PROSITE" id="PS50026">
    <property type="entry name" value="EGF_3"/>
    <property type="match status" value="2"/>
</dbReference>
<reference evidence="15" key="1">
    <citation type="submission" date="2025-08" db="UniProtKB">
        <authorList>
            <consortium name="RefSeq"/>
        </authorList>
    </citation>
    <scope>IDENTIFICATION</scope>
</reference>
<keyword evidence="4 11" id="KW-0732">Signal</keyword>
<keyword evidence="3 9" id="KW-0245">EGF-like domain</keyword>
<evidence type="ECO:0000313" key="14">
    <source>
        <dbReference type="Proteomes" id="UP000695022"/>
    </source>
</evidence>
<feature type="disulfide bond" evidence="9">
    <location>
        <begin position="260"/>
        <end position="277"/>
    </location>
</feature>
<evidence type="ECO:0000259" key="13">
    <source>
        <dbReference type="PROSITE" id="PS50026"/>
    </source>
</evidence>
<evidence type="ECO:0000256" key="2">
    <source>
        <dbReference type="ARBA" id="ARBA00022475"/>
    </source>
</evidence>
<evidence type="ECO:0000256" key="7">
    <source>
        <dbReference type="ARBA" id="ARBA00023157"/>
    </source>
</evidence>
<dbReference type="Gene3D" id="2.10.25.10">
    <property type="entry name" value="Laminin"/>
    <property type="match status" value="2"/>
</dbReference>
<evidence type="ECO:0000259" key="12">
    <source>
        <dbReference type="PROSITE" id="PS50024"/>
    </source>
</evidence>
<feature type="domain" description="SEA" evidence="12">
    <location>
        <begin position="135"/>
        <end position="248"/>
    </location>
</feature>
<feature type="domain" description="EGF-like" evidence="13">
    <location>
        <begin position="320"/>
        <end position="357"/>
    </location>
</feature>
<dbReference type="InterPro" id="IPR000742">
    <property type="entry name" value="EGF"/>
</dbReference>
<evidence type="ECO:0000256" key="3">
    <source>
        <dbReference type="ARBA" id="ARBA00022536"/>
    </source>
</evidence>
<keyword evidence="6 10" id="KW-0472">Membrane</keyword>
<keyword evidence="14" id="KW-1185">Reference proteome</keyword>
<keyword evidence="10" id="KW-0812">Transmembrane</keyword>
<dbReference type="GeneID" id="106815306"/>
<evidence type="ECO:0000256" key="4">
    <source>
        <dbReference type="ARBA" id="ARBA00022729"/>
    </source>
</evidence>
<proteinExistence type="predicted"/>
<dbReference type="PANTHER" id="PTHR24037:SF11">
    <property type="entry name" value="MUCIN-2-LIKE"/>
    <property type="match status" value="1"/>
</dbReference>
<dbReference type="PROSITE" id="PS50024">
    <property type="entry name" value="SEA"/>
    <property type="match status" value="1"/>
</dbReference>
<evidence type="ECO:0000256" key="10">
    <source>
        <dbReference type="SAM" id="Phobius"/>
    </source>
</evidence>
<keyword evidence="2" id="KW-1003">Cell membrane</keyword>
<accession>A0ABM1ESR6</accession>
<comment type="caution">
    <text evidence="9">Lacks conserved residue(s) required for the propagation of feature annotation.</text>
</comment>
<evidence type="ECO:0000256" key="8">
    <source>
        <dbReference type="ARBA" id="ARBA00023180"/>
    </source>
</evidence>
<evidence type="ECO:0000256" key="1">
    <source>
        <dbReference type="ARBA" id="ARBA00004236"/>
    </source>
</evidence>
<evidence type="ECO:0000256" key="6">
    <source>
        <dbReference type="ARBA" id="ARBA00023136"/>
    </source>
</evidence>
<protein>
    <submittedName>
        <fullName evidence="15">Uncharacterized protein LOC106815306 isoform X1</fullName>
    </submittedName>
</protein>
<dbReference type="SUPFAM" id="SSF57196">
    <property type="entry name" value="EGF/Laminin"/>
    <property type="match status" value="1"/>
</dbReference>
<sequence>MCSGRENFGQRLASVFVFHTLLVAVRSEFYEVTRRSTLEPTSNSHDEEDSYTVNYEWLQNHIEHDAAGGKEMRWDIMFAEEGSGSATEMPEDCQQNPRICEVEKNERCVSVEEQWSCQCVPGYYRNPVFGGCPGLADYYKVTIRFSDKKFTESLNDPTSAEYRALEHSAIATMWELSYIDSTLRTSVKEIDVLRFERGSVLTVYNLVTDNSANITNSDVEYALSSALVNAPTNTTLNLVNATLTEVVSVSRCEDAQLNYCHSNATCTEHTDGSGFTCACAAGLVDCAKVVGGSCFDWYKPGEQCLPSAGTTDVPATTHASTTQCAVDFCAHRGTCRHDKLHQKTCECDIWYGGNRCEIDIAVLLVSILSTLLVIAVAAMIIVTWYYYRSHRGQYILEEAYKRLNIGTDNMLPKFTGARMPAKRSDAEHCVGALDTCHVQHNVDVIPAQWLTQPLDVADGSMPNLSQLESATVRLPRVLGLRKYM</sequence>
<feature type="transmembrane region" description="Helical" evidence="10">
    <location>
        <begin position="360"/>
        <end position="387"/>
    </location>
</feature>
<dbReference type="InterPro" id="IPR009030">
    <property type="entry name" value="Growth_fac_rcpt_cys_sf"/>
</dbReference>
<evidence type="ECO:0000256" key="9">
    <source>
        <dbReference type="PROSITE-ProRule" id="PRU00076"/>
    </source>
</evidence>
<dbReference type="Pfam" id="PF01390">
    <property type="entry name" value="SEA"/>
    <property type="match status" value="1"/>
</dbReference>
<dbReference type="SUPFAM" id="SSF57184">
    <property type="entry name" value="Growth factor receptor domain"/>
    <property type="match status" value="1"/>
</dbReference>
<dbReference type="InterPro" id="IPR036364">
    <property type="entry name" value="SEA_dom_sf"/>
</dbReference>
<dbReference type="PANTHER" id="PTHR24037">
    <property type="entry name" value="HEART DEVELOPMENT PROTEIN WITH EGF-LIKE DOMAINS 1"/>
    <property type="match status" value="1"/>
</dbReference>
<dbReference type="SMART" id="SM00181">
    <property type="entry name" value="EGF"/>
    <property type="match status" value="3"/>
</dbReference>
<feature type="chain" id="PRO_5045310918" evidence="11">
    <location>
        <begin position="28"/>
        <end position="484"/>
    </location>
</feature>
<keyword evidence="8" id="KW-0325">Glycoprotein</keyword>
<feature type="domain" description="EGF-like" evidence="13">
    <location>
        <begin position="248"/>
        <end position="287"/>
    </location>
</feature>
<dbReference type="Gene3D" id="3.30.70.960">
    <property type="entry name" value="SEA domain"/>
    <property type="match status" value="1"/>
</dbReference>
<gene>
    <name evidence="15" type="primary">LOC106815306</name>
</gene>
<feature type="signal peptide" evidence="11">
    <location>
        <begin position="1"/>
        <end position="27"/>
    </location>
</feature>
<organism evidence="14 15">
    <name type="scientific">Priapulus caudatus</name>
    <name type="common">Priapulid worm</name>
    <dbReference type="NCBI Taxonomy" id="37621"/>
    <lineage>
        <taxon>Eukaryota</taxon>
        <taxon>Metazoa</taxon>
        <taxon>Ecdysozoa</taxon>
        <taxon>Scalidophora</taxon>
        <taxon>Priapulida</taxon>
        <taxon>Priapulimorpha</taxon>
        <taxon>Priapulimorphida</taxon>
        <taxon>Priapulidae</taxon>
        <taxon>Priapulus</taxon>
    </lineage>
</organism>
<dbReference type="RefSeq" id="XP_014675237.1">
    <property type="nucleotide sequence ID" value="XM_014819751.1"/>
</dbReference>
<dbReference type="PROSITE" id="PS00022">
    <property type="entry name" value="EGF_1"/>
    <property type="match status" value="1"/>
</dbReference>
<evidence type="ECO:0000256" key="5">
    <source>
        <dbReference type="ARBA" id="ARBA00022737"/>
    </source>
</evidence>
<evidence type="ECO:0000256" key="11">
    <source>
        <dbReference type="SAM" id="SignalP"/>
    </source>
</evidence>
<feature type="disulfide bond" evidence="9">
    <location>
        <begin position="347"/>
        <end position="356"/>
    </location>
</feature>
<keyword evidence="7 9" id="KW-1015">Disulfide bond</keyword>
<comment type="subcellular location">
    <subcellularLocation>
        <location evidence="1">Cell membrane</location>
    </subcellularLocation>
</comment>
<evidence type="ECO:0000313" key="15">
    <source>
        <dbReference type="RefSeq" id="XP_014675237.1"/>
    </source>
</evidence>
<dbReference type="InterPro" id="IPR000082">
    <property type="entry name" value="SEA_dom"/>
</dbReference>